<gene>
    <name evidence="1" type="ORF">AVEN_94053_1</name>
</gene>
<keyword evidence="2" id="KW-1185">Reference proteome</keyword>
<dbReference type="AlphaFoldDB" id="A0A4Y1ZWR5"/>
<dbReference type="Proteomes" id="UP000499080">
    <property type="component" value="Unassembled WGS sequence"/>
</dbReference>
<evidence type="ECO:0000313" key="2">
    <source>
        <dbReference type="Proteomes" id="UP000499080"/>
    </source>
</evidence>
<dbReference type="PANTHER" id="PTHR31025">
    <property type="entry name" value="SI:CH211-196P9.1-RELATED"/>
    <property type="match status" value="1"/>
</dbReference>
<protein>
    <submittedName>
        <fullName evidence="1">Uncharacterized protein</fullName>
    </submittedName>
</protein>
<proteinExistence type="predicted"/>
<dbReference type="OrthoDB" id="8806090at2759"/>
<sequence length="518" mass="59469">MENFISCALPGIGEEMIKELNEKLKDIGVLVFEDLNYVEEDHIKDILKPIQVKKFLEFSQNSEIIPRATSHPVDFCPADSLIFQAVSVDTSHHISVEATSSVTNDSDSVTPSVPCKNWAEDFTVPFYAFPKEIEEANRKGQQPSKMHVNEMVRTVVTQILNITETPGRKNLRVIAEKIIEKFPGSFQDKWGDSIIGDGTMTLMKRLENCVDNKKRMRCCIEECYENAPKRRKTLRQSYGCVQWQPSDFPDGETKEQLSIYQKWLKEEYVKVEKNEEKVEELMGKCYGMQRYFINNVKSSVLSVQEEWPFLLHEEYLLKHAAILLGKDILKIFHEDIPKKGKKIYDFMKTKTKLLKVANCIKGIEFAKIQLENLTPEFIGAIPLLMAYFEENQSLLFKEKLSPDDIKTESLLTPYLVTFGCNLYNAKEFALVIDGQITTYCSYFPTAMALLFASYFIFNIEFNADTALTMEFIQRCVADINPSRGTKVSPKEKVKHGCITKKVVKLATAINDYEKIFKL</sequence>
<evidence type="ECO:0000313" key="1">
    <source>
        <dbReference type="EMBL" id="GBL70937.1"/>
    </source>
</evidence>
<comment type="caution">
    <text evidence="1">The sequence shown here is derived from an EMBL/GenBank/DDBJ whole genome shotgun (WGS) entry which is preliminary data.</text>
</comment>
<organism evidence="1 2">
    <name type="scientific">Araneus ventricosus</name>
    <name type="common">Orbweaver spider</name>
    <name type="synonym">Epeira ventricosa</name>
    <dbReference type="NCBI Taxonomy" id="182803"/>
    <lineage>
        <taxon>Eukaryota</taxon>
        <taxon>Metazoa</taxon>
        <taxon>Ecdysozoa</taxon>
        <taxon>Arthropoda</taxon>
        <taxon>Chelicerata</taxon>
        <taxon>Arachnida</taxon>
        <taxon>Araneae</taxon>
        <taxon>Araneomorphae</taxon>
        <taxon>Entelegynae</taxon>
        <taxon>Araneoidea</taxon>
        <taxon>Araneidae</taxon>
        <taxon>Araneus</taxon>
    </lineage>
</organism>
<name>A0A4Y1ZWR5_ARAVE</name>
<dbReference type="PANTHER" id="PTHR31025:SF22">
    <property type="entry name" value="IP13529P"/>
    <property type="match status" value="1"/>
</dbReference>
<dbReference type="EMBL" id="BGPR01078548">
    <property type="protein sequence ID" value="GBL70937.1"/>
    <property type="molecule type" value="Genomic_DNA"/>
</dbReference>
<accession>A0A4Y1ZWR5</accession>
<reference evidence="1 2" key="1">
    <citation type="journal article" date="2019" name="Sci. Rep.">
        <title>Orb-weaving spider Araneus ventricosus genome elucidates the spidroin gene catalogue.</title>
        <authorList>
            <person name="Kono N."/>
            <person name="Nakamura H."/>
            <person name="Ohtoshi R."/>
            <person name="Moran D.A.P."/>
            <person name="Shinohara A."/>
            <person name="Yoshida Y."/>
            <person name="Fujiwara M."/>
            <person name="Mori M."/>
            <person name="Tomita M."/>
            <person name="Arakawa K."/>
        </authorList>
    </citation>
    <scope>NUCLEOTIDE SEQUENCE [LARGE SCALE GENOMIC DNA]</scope>
</reference>